<dbReference type="KEGG" id="vg:29081855"/>
<keyword evidence="2" id="KW-1185">Reference proteome</keyword>
<dbReference type="GeneID" id="29081855"/>
<sequence>MRTRKMSNLWNNIFKVEMVFASGDKKAIYFFGSLKGAIRDFFKTYGNLRVVANFYILGGVWLKEISF</sequence>
<proteinExistence type="predicted"/>
<dbReference type="OrthoDB" id="26634at10239"/>
<dbReference type="EMBL" id="KU577463">
    <property type="protein sequence ID" value="AMO25899.1"/>
    <property type="molecule type" value="Genomic_DNA"/>
</dbReference>
<protein>
    <submittedName>
        <fullName evidence="1">Uncharacterized protein</fullName>
    </submittedName>
</protein>
<evidence type="ECO:0000313" key="2">
    <source>
        <dbReference type="Proteomes" id="UP000201785"/>
    </source>
</evidence>
<organism evidence="1 2">
    <name type="scientific">Bacillus phage Deep Blue</name>
    <dbReference type="NCBI Taxonomy" id="1792245"/>
    <lineage>
        <taxon>Viruses</taxon>
        <taxon>Duplodnaviria</taxon>
        <taxon>Heunggongvirae</taxon>
        <taxon>Uroviricota</taxon>
        <taxon>Caudoviricetes</taxon>
        <taxon>Herelleviridae</taxon>
        <taxon>Bastillevirinae</taxon>
        <taxon>Caeruleovirus</taxon>
        <taxon>Caeruleovirus deepblue</taxon>
    </lineage>
</organism>
<accession>A0A140HLN7</accession>
<evidence type="ECO:0000313" key="1">
    <source>
        <dbReference type="EMBL" id="AMO25899.1"/>
    </source>
</evidence>
<gene>
    <name evidence="1" type="ORF">Blue_076</name>
</gene>
<reference evidence="1 2" key="1">
    <citation type="journal article" date="2016" name="Genome Announc.">
        <title>Complete Genome Sequence of Bacteriophage Deep-Blue Infecting Emetic Bacillus cereus.</title>
        <authorList>
            <person name="Hock L."/>
            <person name="Gillis A."/>
            <person name="Mahillon J."/>
        </authorList>
    </citation>
    <scope>NUCLEOTIDE SEQUENCE [LARGE SCALE GENOMIC DNA]</scope>
</reference>
<dbReference type="RefSeq" id="YP_009285388.1">
    <property type="nucleotide sequence ID" value="NC_031056.1"/>
</dbReference>
<dbReference type="Proteomes" id="UP000201785">
    <property type="component" value="Segment"/>
</dbReference>
<name>A0A140HLN7_9CAUD</name>